<sequence>MTRKILLTLISCITINCYSQYYNNSSFYNINKLPKREIRAVWVTTLANLDWPKTLATSKYTIEKQKNELITMLDQFQKANINVVLLQTRVRAATIYPSKIEPWDGCITGTEGATPGYGYDPLQFAVEECHKRGIEIHAWIAAVPVGASKSLGCKLMKGKGFDIKSFSSGSYVNPADPKLADYLADICAEITTNYDIDGINLDYIRYPDGWRKPSYREGDTPDDRRRNITKIVRAIHDKVKGIKRWVKISCSPIGKYSDLARYSSNNFNARDKVFQEAQEWLKMGLMDQIYPMQYFRGNNYYPFCADWIENSHGKDIITGLGTYFLDPNEGNWTLKDISRQMHVSRTLGLGHAHFRSKFLLDNRENIYNFEKTFNSTVALTPELLEDKVSDSTAPANHTIFLTYSKEGETIVSWNGNSPFYNIYMSLTSPVDTSDPRQLVYAKFQGKSFKHKNTEGKKFYYAITSIDRFGKESLPLRLQDNQINLSTKHLLQNDGKSLLLPDYYKQWKVTYFTIESMYGDVVKRLYPASKRVESVRIDMIPEGMYSIRAHIFNQKKNHRIGFFTIKR</sequence>
<dbReference type="eggNOG" id="COG1649">
    <property type="taxonomic scope" value="Bacteria"/>
</dbReference>
<dbReference type="Pfam" id="PF02638">
    <property type="entry name" value="GHL10"/>
    <property type="match status" value="1"/>
</dbReference>
<evidence type="ECO:0000313" key="4">
    <source>
        <dbReference type="Proteomes" id="UP000070533"/>
    </source>
</evidence>
<accession>A0A133PZ86</accession>
<evidence type="ECO:0000259" key="2">
    <source>
        <dbReference type="Pfam" id="PF02638"/>
    </source>
</evidence>
<dbReference type="STRING" id="28128.HMPREF3226_01993"/>
<evidence type="ECO:0000313" key="3">
    <source>
        <dbReference type="EMBL" id="KXA35685.1"/>
    </source>
</evidence>
<dbReference type="InterPro" id="IPR052177">
    <property type="entry name" value="Divisome_Glycosyl_Hydrolase"/>
</dbReference>
<dbReference type="AlphaFoldDB" id="A0A133PZ86"/>
<organism evidence="3 4">
    <name type="scientific">Prevotella corporis</name>
    <dbReference type="NCBI Taxonomy" id="28128"/>
    <lineage>
        <taxon>Bacteria</taxon>
        <taxon>Pseudomonadati</taxon>
        <taxon>Bacteroidota</taxon>
        <taxon>Bacteroidia</taxon>
        <taxon>Bacteroidales</taxon>
        <taxon>Prevotellaceae</taxon>
        <taxon>Prevotella</taxon>
    </lineage>
</organism>
<dbReference type="SUPFAM" id="SSF51445">
    <property type="entry name" value="(Trans)glycosidases"/>
    <property type="match status" value="1"/>
</dbReference>
<dbReference type="InterPro" id="IPR003790">
    <property type="entry name" value="GHL10"/>
</dbReference>
<keyword evidence="4" id="KW-1185">Reference proteome</keyword>
<comment type="caution">
    <text evidence="3">The sequence shown here is derived from an EMBL/GenBank/DDBJ whole genome shotgun (WGS) entry which is preliminary data.</text>
</comment>
<dbReference type="PANTHER" id="PTHR43405:SF1">
    <property type="entry name" value="GLYCOSYL HYDROLASE DIGH"/>
    <property type="match status" value="1"/>
</dbReference>
<dbReference type="InterPro" id="IPR017853">
    <property type="entry name" value="GH"/>
</dbReference>
<proteinExistence type="predicted"/>
<reference evidence="4" key="1">
    <citation type="submission" date="2016-01" db="EMBL/GenBank/DDBJ databases">
        <authorList>
            <person name="Mitreva M."/>
            <person name="Pepin K.H."/>
            <person name="Mihindukulasuriya K.A."/>
            <person name="Fulton R."/>
            <person name="Fronick C."/>
            <person name="O'Laughlin M."/>
            <person name="Miner T."/>
            <person name="Herter B."/>
            <person name="Rosa B.A."/>
            <person name="Cordes M."/>
            <person name="Tomlinson C."/>
            <person name="Wollam A."/>
            <person name="Palsikar V.B."/>
            <person name="Mardis E.R."/>
            <person name="Wilson R.K."/>
        </authorList>
    </citation>
    <scope>NUCLEOTIDE SEQUENCE [LARGE SCALE GENOMIC DNA]</scope>
    <source>
        <strain evidence="4">MJR7716</strain>
    </source>
</reference>
<feature type="domain" description="Glycosyl hydrolase-like 10" evidence="2">
    <location>
        <begin position="37"/>
        <end position="295"/>
    </location>
</feature>
<dbReference type="Gene3D" id="3.20.20.80">
    <property type="entry name" value="Glycosidases"/>
    <property type="match status" value="1"/>
</dbReference>
<dbReference type="Proteomes" id="UP000070533">
    <property type="component" value="Unassembled WGS sequence"/>
</dbReference>
<dbReference type="EMBL" id="LRQG01000179">
    <property type="protein sequence ID" value="KXA35685.1"/>
    <property type="molecule type" value="Genomic_DNA"/>
</dbReference>
<dbReference type="RefSeq" id="WP_060941030.1">
    <property type="nucleotide sequence ID" value="NZ_JAIHUT010000012.1"/>
</dbReference>
<name>A0A133PZ86_9BACT</name>
<dbReference type="PATRIC" id="fig|28128.5.peg.2052"/>
<protein>
    <recommendedName>
        <fullName evidence="2">Glycosyl hydrolase-like 10 domain-containing protein</fullName>
    </recommendedName>
</protein>
<dbReference type="OrthoDB" id="9773203at2"/>
<keyword evidence="1" id="KW-0732">Signal</keyword>
<evidence type="ECO:0000256" key="1">
    <source>
        <dbReference type="ARBA" id="ARBA00022729"/>
    </source>
</evidence>
<dbReference type="PANTHER" id="PTHR43405">
    <property type="entry name" value="GLYCOSYL HYDROLASE DIGH"/>
    <property type="match status" value="1"/>
</dbReference>
<gene>
    <name evidence="3" type="ORF">HMPREF3226_01993</name>
</gene>